<feature type="transmembrane region" description="Helical" evidence="2">
    <location>
        <begin position="280"/>
        <end position="303"/>
    </location>
</feature>
<sequence length="304" mass="32683">MLDILLVTGSYVLVILIGSICSQSGFIASETKNVVSKMLFYITLPATVIYSFVGFEFDATLLIASAIGLASTLLGFFGTVLYTMKKSPEKRAFHTLLGYGYNVGCFALPFVSAQFGPAGVVAACMFDLGNCIMVSGGGYALTRAFILKKRTEGVLLSILRTLLKSPALDCYVVLILLSLAGLSVPASIGVLLEPLMHANSFLAMFMIGLAMEWKIDKGRLKEVLQCLCWRVFVAVVFCAIVYVFIPMAESVKVVTIVCMLAPIMSVGLVYVMWIDGDTKMAGFAISLSVAVSLVLMTTATMLLS</sequence>
<proteinExistence type="predicted"/>
<dbReference type="RefSeq" id="WP_009140024.1">
    <property type="nucleotide sequence ID" value="NZ_JH815199.1"/>
</dbReference>
<feature type="transmembrane region" description="Helical" evidence="2">
    <location>
        <begin position="61"/>
        <end position="84"/>
    </location>
</feature>
<keyword evidence="2" id="KW-0812">Transmembrane</keyword>
<dbReference type="PANTHER" id="PTHR36838:SF3">
    <property type="entry name" value="TRANSPORTER AUXIN EFFLUX CARRIER EC FAMILY"/>
    <property type="match status" value="1"/>
</dbReference>
<feature type="transmembrane region" description="Helical" evidence="2">
    <location>
        <begin position="96"/>
        <end position="113"/>
    </location>
</feature>
<feature type="transmembrane region" description="Helical" evidence="2">
    <location>
        <begin position="38"/>
        <end position="55"/>
    </location>
</feature>
<comment type="caution">
    <text evidence="3">The sequence shown here is derived from an EMBL/GenBank/DDBJ whole genome shotgun (WGS) entry which is preliminary data.</text>
</comment>
<dbReference type="EMBL" id="ADMD01000009">
    <property type="protein sequence ID" value="EJZ83328.1"/>
    <property type="molecule type" value="Genomic_DNA"/>
</dbReference>
<evidence type="ECO:0008006" key="5">
    <source>
        <dbReference type="Google" id="ProtNLM"/>
    </source>
</evidence>
<organism evidence="3 4">
    <name type="scientific">Slackia piriformis YIT 12062</name>
    <dbReference type="NCBI Taxonomy" id="742818"/>
    <lineage>
        <taxon>Bacteria</taxon>
        <taxon>Bacillati</taxon>
        <taxon>Actinomycetota</taxon>
        <taxon>Coriobacteriia</taxon>
        <taxon>Eggerthellales</taxon>
        <taxon>Eggerthellaceae</taxon>
        <taxon>Slackia</taxon>
    </lineage>
</organism>
<dbReference type="PATRIC" id="fig|742818.3.peg.1957"/>
<evidence type="ECO:0000256" key="1">
    <source>
        <dbReference type="ARBA" id="ARBA00022448"/>
    </source>
</evidence>
<dbReference type="Proteomes" id="UP000006069">
    <property type="component" value="Unassembled WGS sequence"/>
</dbReference>
<protein>
    <recommendedName>
        <fullName evidence="5">Auxin efflux carrier</fullName>
    </recommendedName>
</protein>
<feature type="transmembrane region" description="Helical" evidence="2">
    <location>
        <begin position="6"/>
        <end position="26"/>
    </location>
</feature>
<dbReference type="AlphaFoldDB" id="K0YJB0"/>
<name>K0YJB0_9ACTN</name>
<dbReference type="HOGENOM" id="CLU_056175_6_0_11"/>
<keyword evidence="2" id="KW-0472">Membrane</keyword>
<keyword evidence="4" id="KW-1185">Reference proteome</keyword>
<dbReference type="eggNOG" id="COG0679">
    <property type="taxonomic scope" value="Bacteria"/>
</dbReference>
<feature type="transmembrane region" description="Helical" evidence="2">
    <location>
        <begin position="251"/>
        <end position="273"/>
    </location>
</feature>
<feature type="transmembrane region" description="Helical" evidence="2">
    <location>
        <begin position="170"/>
        <end position="192"/>
    </location>
</feature>
<dbReference type="InParanoid" id="K0YJB0"/>
<dbReference type="OrthoDB" id="3238334at2"/>
<gene>
    <name evidence="3" type="ORF">HMPREF9451_01850</name>
</gene>
<reference evidence="3 4" key="1">
    <citation type="submission" date="2012-08" db="EMBL/GenBank/DDBJ databases">
        <title>The Genome Sequence of Slackia piriformis YIT 12062.</title>
        <authorList>
            <consortium name="The Broad Institute Genome Sequencing Platform"/>
            <person name="Earl A."/>
            <person name="Ward D."/>
            <person name="Feldgarden M."/>
            <person name="Gevers D."/>
            <person name="Morotomi M."/>
            <person name="Walker B."/>
            <person name="Young S.K."/>
            <person name="Zeng Q."/>
            <person name="Gargeya S."/>
            <person name="Fitzgerald M."/>
            <person name="Haas B."/>
            <person name="Abouelleil A."/>
            <person name="Alvarado L."/>
            <person name="Arachchi H.M."/>
            <person name="Berlin A.M."/>
            <person name="Chapman S.B."/>
            <person name="Goldberg J."/>
            <person name="Griggs A."/>
            <person name="Gujja S."/>
            <person name="Hansen M."/>
            <person name="Howarth C."/>
            <person name="Imamovic A."/>
            <person name="Larimer J."/>
            <person name="McCowen C."/>
            <person name="Montmayeur A."/>
            <person name="Murphy C."/>
            <person name="Neiman D."/>
            <person name="Pearson M."/>
            <person name="Priest M."/>
            <person name="Roberts A."/>
            <person name="Saif S."/>
            <person name="Shea T."/>
            <person name="Sisk P."/>
            <person name="Sykes S."/>
            <person name="Wortman J."/>
            <person name="Nusbaum C."/>
            <person name="Birren B."/>
        </authorList>
    </citation>
    <scope>NUCLEOTIDE SEQUENCE [LARGE SCALE GENOMIC DNA]</scope>
    <source>
        <strain evidence="3 4">YIT 12062</strain>
    </source>
</reference>
<feature type="transmembrane region" description="Helical" evidence="2">
    <location>
        <begin position="227"/>
        <end position="245"/>
    </location>
</feature>
<dbReference type="PANTHER" id="PTHR36838">
    <property type="entry name" value="AUXIN EFFLUX CARRIER FAMILY PROTEIN"/>
    <property type="match status" value="1"/>
</dbReference>
<feature type="transmembrane region" description="Helical" evidence="2">
    <location>
        <begin position="119"/>
        <end position="141"/>
    </location>
</feature>
<feature type="transmembrane region" description="Helical" evidence="2">
    <location>
        <begin position="198"/>
        <end position="215"/>
    </location>
</feature>
<keyword evidence="1" id="KW-0813">Transport</keyword>
<evidence type="ECO:0000313" key="4">
    <source>
        <dbReference type="Proteomes" id="UP000006069"/>
    </source>
</evidence>
<accession>K0YJB0</accession>
<evidence type="ECO:0000313" key="3">
    <source>
        <dbReference type="EMBL" id="EJZ83328.1"/>
    </source>
</evidence>
<evidence type="ECO:0000256" key="2">
    <source>
        <dbReference type="SAM" id="Phobius"/>
    </source>
</evidence>
<keyword evidence="2" id="KW-1133">Transmembrane helix</keyword>